<proteinExistence type="predicted"/>
<accession>A0AAU6P5I5</accession>
<name>A0AAU6P5I5_9FLAO</name>
<evidence type="ECO:0000313" key="1">
    <source>
        <dbReference type="EMBL" id="WXA02096.1"/>
    </source>
</evidence>
<dbReference type="AlphaFoldDB" id="A0AAU6P5I5"/>
<keyword evidence="2" id="KW-0378">Hydrolase</keyword>
<dbReference type="KEGG" id="mcaa:R3L15_11515"/>
<dbReference type="EMBL" id="CP136925">
    <property type="protein sequence ID" value="WXA12743.1"/>
    <property type="molecule type" value="Genomic_DNA"/>
</dbReference>
<reference evidence="2 3" key="1">
    <citation type="submission" date="2023-10" db="EMBL/GenBank/DDBJ databases">
        <title>Culture-based analysis of two novel bacteria associated with mangrove crab gills.</title>
        <authorList>
            <person name="Yang X."/>
            <person name="Garuglieri E."/>
            <person name="Van Goethem M.W."/>
            <person name="Fusi M."/>
            <person name="Marasco R."/>
            <person name="Daffonchio D.G."/>
        </authorList>
    </citation>
    <scope>NUCLEOTIDE SEQUENCE</scope>
    <source>
        <strain evidence="2">UG2-1</strain>
        <strain evidence="1">UG2-2</strain>
        <strain evidence="3">UG2_2</strain>
    </source>
</reference>
<dbReference type="GO" id="GO:0004180">
    <property type="term" value="F:carboxypeptidase activity"/>
    <property type="evidence" value="ECO:0007669"/>
    <property type="project" value="UniProtKB-KW"/>
</dbReference>
<dbReference type="Pfam" id="PF13715">
    <property type="entry name" value="CarbopepD_reg_2"/>
    <property type="match status" value="1"/>
</dbReference>
<dbReference type="Proteomes" id="UP001368318">
    <property type="component" value="Chromosome"/>
</dbReference>
<dbReference type="EMBL" id="CP136924">
    <property type="protein sequence ID" value="WXA02096.1"/>
    <property type="molecule type" value="Genomic_DNA"/>
</dbReference>
<dbReference type="InterPro" id="IPR008969">
    <property type="entry name" value="CarboxyPept-like_regulatory"/>
</dbReference>
<dbReference type="Gene3D" id="2.60.40.1120">
    <property type="entry name" value="Carboxypeptidase-like, regulatory domain"/>
    <property type="match status" value="1"/>
</dbReference>
<protein>
    <submittedName>
        <fullName evidence="2">Carboxypeptidase-like regulatory domain-containing protein</fullName>
    </submittedName>
</protein>
<evidence type="ECO:0000313" key="3">
    <source>
        <dbReference type="Proteomes" id="UP001368318"/>
    </source>
</evidence>
<keyword evidence="2" id="KW-0645">Protease</keyword>
<dbReference type="SUPFAM" id="SSF49464">
    <property type="entry name" value="Carboxypeptidase regulatory domain-like"/>
    <property type="match status" value="1"/>
</dbReference>
<sequence length="302" mass="35317">MRLLFCIICFFIITYSQSQNISGTIRDSLSNILLPYTNLSVLNSNYGTATDSLGKFTFNLDKHTNDTLFVSALGYKNKQIPLITLVHKKQPLIIKLLPQEITLNEVLVNAKRKKYTAIKTLGVKRKKVKFKSSVPFGYERCLYIKNESLVSGKVAWVAFKLKKKKIEDYDMYPTFFRVKFYEFDTIRKRPAKPISSFDTIIKPKNKNQRIKILLKDEFVPFLKYGVCVSIEAINPQPNHPKKSMYVTTPNLVMTYDDESLTWSSYRGQPWTHMTRKMRWKSFGKVKYYYMNPLVELGIQYEK</sequence>
<gene>
    <name evidence="2" type="ORF">R3L15_11515</name>
    <name evidence="1" type="ORF">R3L16_10075</name>
</gene>
<organism evidence="2">
    <name type="scientific">Mangrovimonas cancribranchiae</name>
    <dbReference type="NCBI Taxonomy" id="3080055"/>
    <lineage>
        <taxon>Bacteria</taxon>
        <taxon>Pseudomonadati</taxon>
        <taxon>Bacteroidota</taxon>
        <taxon>Flavobacteriia</taxon>
        <taxon>Flavobacteriales</taxon>
        <taxon>Flavobacteriaceae</taxon>
        <taxon>Mangrovimonas</taxon>
    </lineage>
</organism>
<dbReference type="RefSeq" id="WP_338731835.1">
    <property type="nucleotide sequence ID" value="NZ_CP136924.1"/>
</dbReference>
<evidence type="ECO:0000313" key="2">
    <source>
        <dbReference type="EMBL" id="WXA12743.1"/>
    </source>
</evidence>
<keyword evidence="2" id="KW-0121">Carboxypeptidase</keyword>
<keyword evidence="3" id="KW-1185">Reference proteome</keyword>